<dbReference type="EC" id="2.7.7.23" evidence="4"/>
<comment type="catalytic activity">
    <reaction evidence="10">
        <text>alpha-D-glucosamine 1-phosphate + acetyl-CoA = N-acetyl-alpha-D-glucosamine 1-phosphate + CoA + H(+)</text>
        <dbReference type="Rhea" id="RHEA:13725"/>
        <dbReference type="ChEBI" id="CHEBI:15378"/>
        <dbReference type="ChEBI" id="CHEBI:57287"/>
        <dbReference type="ChEBI" id="CHEBI:57288"/>
        <dbReference type="ChEBI" id="CHEBI:57776"/>
        <dbReference type="ChEBI" id="CHEBI:58516"/>
        <dbReference type="EC" id="2.3.1.157"/>
    </reaction>
</comment>
<reference evidence="14 15" key="1">
    <citation type="journal article" date="2019" name="Int. J. Syst. Evol. Microbiol.">
        <title>The Global Catalogue of Microorganisms (GCM) 10K type strain sequencing project: providing services to taxonomists for standard genome sequencing and annotation.</title>
        <authorList>
            <consortium name="The Broad Institute Genomics Platform"/>
            <consortium name="The Broad Institute Genome Sequencing Center for Infectious Disease"/>
            <person name="Wu L."/>
            <person name="Ma J."/>
        </authorList>
    </citation>
    <scope>NUCLEOTIDE SEQUENCE [LARGE SCALE GENOMIC DNA]</scope>
    <source>
        <strain evidence="14 15">CGMCC 1.12237</strain>
    </source>
</reference>
<gene>
    <name evidence="14" type="ORF">ACFPJ5_17755</name>
</gene>
<dbReference type="Proteomes" id="UP001596201">
    <property type="component" value="Unassembled WGS sequence"/>
</dbReference>
<dbReference type="SUPFAM" id="SSF51161">
    <property type="entry name" value="Trimeric LpxA-like enzymes"/>
    <property type="match status" value="1"/>
</dbReference>
<keyword evidence="6" id="KW-0808">Transferase</keyword>
<dbReference type="Pfam" id="PF25087">
    <property type="entry name" value="GMPPB_C"/>
    <property type="match status" value="1"/>
</dbReference>
<evidence type="ECO:0000259" key="12">
    <source>
        <dbReference type="Pfam" id="PF00483"/>
    </source>
</evidence>
<dbReference type="PANTHER" id="PTHR43584">
    <property type="entry name" value="NUCLEOTIDYL TRANSFERASE"/>
    <property type="match status" value="1"/>
</dbReference>
<sequence>MEAVVLAGGEGSRLRPLTERRPKPLLHVANRPILEYVLDALVGAGIDRITVVVGYRGDRIRTHLGSSFRGVDLTYVTQENQLGSGHALLQTRDIVESDPFLVVNGDNVIDATVVRDTIATHEAGDAVATAAVSTSRHPQDYGAVVADDGYIEAVIENPVDAPSHAVNAGVYVLPHAIFDALAETDSRNGDIHLTDALMNLTGRVRRAQSDGVWLDPSYPWEVLDVTEELLREHGDMIGDTREPVIAESARVHETAVVEAPVVLGEDCRVGPGAVVRRGSCLGENVRVGPGAIVTRSVVGADVEIGANAVLHDSVIGEGVVVGPGATLSSGEVDLPVGGRVYPVKIGSLFGDRASVGGNATCRPGTRFGTGANAAPGTVVSGTVEANVEVI</sequence>
<accession>A0ABD5RG97</accession>
<evidence type="ECO:0000256" key="1">
    <source>
        <dbReference type="ARBA" id="ARBA00005166"/>
    </source>
</evidence>
<dbReference type="CDD" id="cd04181">
    <property type="entry name" value="NTP_transferase"/>
    <property type="match status" value="1"/>
</dbReference>
<evidence type="ECO:0000256" key="7">
    <source>
        <dbReference type="ARBA" id="ARBA00022695"/>
    </source>
</evidence>
<feature type="domain" description="Mannose-1-phosphate guanyltransferase C-terminal" evidence="13">
    <location>
        <begin position="244"/>
        <end position="332"/>
    </location>
</feature>
<evidence type="ECO:0000256" key="6">
    <source>
        <dbReference type="ARBA" id="ARBA00022679"/>
    </source>
</evidence>
<evidence type="ECO:0000313" key="14">
    <source>
        <dbReference type="EMBL" id="MFC5368772.1"/>
    </source>
</evidence>
<comment type="catalytic activity">
    <reaction evidence="11">
        <text>N-acetyl-alpha-D-glucosamine 1-phosphate + UTP + H(+) = UDP-N-acetyl-alpha-D-glucosamine + diphosphate</text>
        <dbReference type="Rhea" id="RHEA:13509"/>
        <dbReference type="ChEBI" id="CHEBI:15378"/>
        <dbReference type="ChEBI" id="CHEBI:33019"/>
        <dbReference type="ChEBI" id="CHEBI:46398"/>
        <dbReference type="ChEBI" id="CHEBI:57705"/>
        <dbReference type="ChEBI" id="CHEBI:57776"/>
        <dbReference type="EC" id="2.7.7.23"/>
    </reaction>
</comment>
<keyword evidence="9" id="KW-0012">Acyltransferase</keyword>
<dbReference type="InterPro" id="IPR056729">
    <property type="entry name" value="GMPPB_C"/>
</dbReference>
<keyword evidence="7" id="KW-0548">Nucleotidyltransferase</keyword>
<evidence type="ECO:0000313" key="15">
    <source>
        <dbReference type="Proteomes" id="UP001596201"/>
    </source>
</evidence>
<dbReference type="EC" id="2.3.1.157" evidence="3"/>
<dbReference type="EMBL" id="JBHSKX010000004">
    <property type="protein sequence ID" value="MFC5368772.1"/>
    <property type="molecule type" value="Genomic_DNA"/>
</dbReference>
<dbReference type="Pfam" id="PF00483">
    <property type="entry name" value="NTP_transferase"/>
    <property type="match status" value="1"/>
</dbReference>
<evidence type="ECO:0000256" key="8">
    <source>
        <dbReference type="ARBA" id="ARBA00023268"/>
    </source>
</evidence>
<dbReference type="InterPro" id="IPR011004">
    <property type="entry name" value="Trimer_LpxA-like_sf"/>
</dbReference>
<dbReference type="InterPro" id="IPR005835">
    <property type="entry name" value="NTP_transferase_dom"/>
</dbReference>
<name>A0ABD5RG97_9EURY</name>
<evidence type="ECO:0000256" key="11">
    <source>
        <dbReference type="ARBA" id="ARBA00048493"/>
    </source>
</evidence>
<dbReference type="AlphaFoldDB" id="A0ABD5RG97"/>
<evidence type="ECO:0000256" key="4">
    <source>
        <dbReference type="ARBA" id="ARBA00012457"/>
    </source>
</evidence>
<proteinExistence type="predicted"/>
<dbReference type="GO" id="GO:0003977">
    <property type="term" value="F:UDP-N-acetylglucosamine diphosphorylase activity"/>
    <property type="evidence" value="ECO:0007669"/>
    <property type="project" value="UniProtKB-EC"/>
</dbReference>
<dbReference type="Gene3D" id="3.90.550.10">
    <property type="entry name" value="Spore Coat Polysaccharide Biosynthesis Protein SpsA, Chain A"/>
    <property type="match status" value="1"/>
</dbReference>
<feature type="domain" description="Nucleotidyl transferase" evidence="12">
    <location>
        <begin position="3"/>
        <end position="215"/>
    </location>
</feature>
<comment type="pathway">
    <text evidence="2">Nucleotide-sugar biosynthesis; UDP-N-acetyl-alpha-D-glucosamine biosynthesis; UDP-N-acetyl-alpha-D-glucosamine from N-acetyl-alpha-D-glucosamine 1-phosphate: step 1/1.</text>
</comment>
<evidence type="ECO:0000259" key="13">
    <source>
        <dbReference type="Pfam" id="PF25087"/>
    </source>
</evidence>
<protein>
    <recommendedName>
        <fullName evidence="5">Bifunctional protein GlmU</fullName>
        <ecNumber evidence="3">2.3.1.157</ecNumber>
        <ecNumber evidence="4">2.7.7.23</ecNumber>
    </recommendedName>
</protein>
<evidence type="ECO:0000256" key="5">
    <source>
        <dbReference type="ARBA" id="ARBA00013414"/>
    </source>
</evidence>
<evidence type="ECO:0000256" key="9">
    <source>
        <dbReference type="ARBA" id="ARBA00023315"/>
    </source>
</evidence>
<organism evidence="14 15">
    <name type="scientific">Salinirubrum litoreum</name>
    <dbReference type="NCBI Taxonomy" id="1126234"/>
    <lineage>
        <taxon>Archaea</taxon>
        <taxon>Methanobacteriati</taxon>
        <taxon>Methanobacteriota</taxon>
        <taxon>Stenosarchaea group</taxon>
        <taxon>Halobacteria</taxon>
        <taxon>Halobacteriales</taxon>
        <taxon>Haloferacaceae</taxon>
        <taxon>Salinirubrum</taxon>
    </lineage>
</organism>
<dbReference type="PANTHER" id="PTHR43584:SF8">
    <property type="entry name" value="N-ACETYLMURAMATE ALPHA-1-PHOSPHATE URIDYLYLTRANSFERASE"/>
    <property type="match status" value="1"/>
</dbReference>
<dbReference type="InterPro" id="IPR050065">
    <property type="entry name" value="GlmU-like"/>
</dbReference>
<dbReference type="InterPro" id="IPR029044">
    <property type="entry name" value="Nucleotide-diphossugar_trans"/>
</dbReference>
<comment type="pathway">
    <text evidence="1">Nucleotide-sugar biosynthesis; UDP-N-acetyl-alpha-D-glucosamine biosynthesis; N-acetyl-alpha-D-glucosamine 1-phosphate from alpha-D-glucosamine 6-phosphate (route II): step 2/2.</text>
</comment>
<keyword evidence="15" id="KW-1185">Reference proteome</keyword>
<dbReference type="Gene3D" id="2.160.10.10">
    <property type="entry name" value="Hexapeptide repeat proteins"/>
    <property type="match status" value="1"/>
</dbReference>
<dbReference type="SUPFAM" id="SSF53448">
    <property type="entry name" value="Nucleotide-diphospho-sugar transferases"/>
    <property type="match status" value="1"/>
</dbReference>
<comment type="caution">
    <text evidence="14">The sequence shown here is derived from an EMBL/GenBank/DDBJ whole genome shotgun (WGS) entry which is preliminary data.</text>
</comment>
<evidence type="ECO:0000256" key="3">
    <source>
        <dbReference type="ARBA" id="ARBA00012225"/>
    </source>
</evidence>
<evidence type="ECO:0000256" key="10">
    <source>
        <dbReference type="ARBA" id="ARBA00048247"/>
    </source>
</evidence>
<dbReference type="GO" id="GO:0019134">
    <property type="term" value="F:glucosamine-1-phosphate N-acetyltransferase activity"/>
    <property type="evidence" value="ECO:0007669"/>
    <property type="project" value="UniProtKB-EC"/>
</dbReference>
<evidence type="ECO:0000256" key="2">
    <source>
        <dbReference type="ARBA" id="ARBA00005208"/>
    </source>
</evidence>
<dbReference type="RefSeq" id="WP_227231342.1">
    <property type="nucleotide sequence ID" value="NZ_JAJCVJ010000003.1"/>
</dbReference>
<keyword evidence="8" id="KW-0511">Multifunctional enzyme</keyword>